<evidence type="ECO:0000313" key="3">
    <source>
        <dbReference type="EMBL" id="OGG85259.1"/>
    </source>
</evidence>
<proteinExistence type="predicted"/>
<dbReference type="CDD" id="cd03801">
    <property type="entry name" value="GT4_PimA-like"/>
    <property type="match status" value="1"/>
</dbReference>
<dbReference type="SUPFAM" id="SSF53756">
    <property type="entry name" value="UDP-Glycosyltransferase/glycogen phosphorylase"/>
    <property type="match status" value="1"/>
</dbReference>
<dbReference type="Gene3D" id="3.40.50.2000">
    <property type="entry name" value="Glycogen Phosphorylase B"/>
    <property type="match status" value="2"/>
</dbReference>
<dbReference type="AlphaFoldDB" id="A0A1F6FHE2"/>
<reference evidence="3 4" key="1">
    <citation type="journal article" date="2016" name="Nat. Commun.">
        <title>Thousands of microbial genomes shed light on interconnected biogeochemical processes in an aquifer system.</title>
        <authorList>
            <person name="Anantharaman K."/>
            <person name="Brown C.T."/>
            <person name="Hug L.A."/>
            <person name="Sharon I."/>
            <person name="Castelle C.J."/>
            <person name="Probst A.J."/>
            <person name="Thomas B.C."/>
            <person name="Singh A."/>
            <person name="Wilkins M.J."/>
            <person name="Karaoz U."/>
            <person name="Brodie E.L."/>
            <person name="Williams K.H."/>
            <person name="Hubbard S.S."/>
            <person name="Banfield J.F."/>
        </authorList>
    </citation>
    <scope>NUCLEOTIDE SEQUENCE [LARGE SCALE GENOMIC DNA]</scope>
</reference>
<comment type="caution">
    <text evidence="3">The sequence shown here is derived from an EMBL/GenBank/DDBJ whole genome shotgun (WGS) entry which is preliminary data.</text>
</comment>
<dbReference type="Pfam" id="PF00534">
    <property type="entry name" value="Glycos_transf_1"/>
    <property type="match status" value="1"/>
</dbReference>
<evidence type="ECO:0000313" key="4">
    <source>
        <dbReference type="Proteomes" id="UP000177325"/>
    </source>
</evidence>
<dbReference type="Proteomes" id="UP000177325">
    <property type="component" value="Unassembled WGS sequence"/>
</dbReference>
<sequence>MKVLTFGWDFPPSRNGGLGVACYGLTRELTQNGVEVIFVLPRRQDVVGNARFVFADQARNVSVREVSSFLQPYHQAESQVHYIESFDADGRPIIKSRTIIEEAHRFAHQASLIAQEETFDIIHAHDWTSYLAGIAAKRASGKPLILHVHATSYDQAASQNVDPGIFKIECEGFAAADKVVTVSQFTKNIIVEKHGVPADKVEVVHNGCDTTEPVRYEPSLSALRSQNKKIVLYHGRITIQKGVDYFIKAARRVIDVDPDVVFVISGWGDMTNQIINQVGEMGLSKHVIFAGALWEEERDRMYQTADLVVMPSVSEPFGLVPLEAMQHGTPSLISRQSGAAEVLTHVLKVDFWDIDQMANKILSALRYPVMRQQMVNEGKRELQKMSWHDAATKMFKLYRNLLQYLTS</sequence>
<name>A0A1F6FHE2_9BACT</name>
<feature type="domain" description="Glycosyltransferase subfamily 4-like N-terminal" evidence="2">
    <location>
        <begin position="16"/>
        <end position="211"/>
    </location>
</feature>
<organism evidence="3 4">
    <name type="scientific">Candidatus Kaiserbacteria bacterium RIFCSPLOWO2_12_FULL_45_26</name>
    <dbReference type="NCBI Taxonomy" id="1798525"/>
    <lineage>
        <taxon>Bacteria</taxon>
        <taxon>Candidatus Kaiseribacteriota</taxon>
    </lineage>
</organism>
<dbReference type="PANTHER" id="PTHR45947">
    <property type="entry name" value="SULFOQUINOVOSYL TRANSFERASE SQD2"/>
    <property type="match status" value="1"/>
</dbReference>
<dbReference type="STRING" id="1798525.A3G90_04360"/>
<dbReference type="Pfam" id="PF13439">
    <property type="entry name" value="Glyco_transf_4"/>
    <property type="match status" value="1"/>
</dbReference>
<dbReference type="PANTHER" id="PTHR45947:SF3">
    <property type="entry name" value="SULFOQUINOVOSYL TRANSFERASE SQD2"/>
    <property type="match status" value="1"/>
</dbReference>
<feature type="domain" description="Glycosyl transferase family 1" evidence="1">
    <location>
        <begin position="225"/>
        <end position="380"/>
    </location>
</feature>
<dbReference type="GO" id="GO:0016757">
    <property type="term" value="F:glycosyltransferase activity"/>
    <property type="evidence" value="ECO:0007669"/>
    <property type="project" value="InterPro"/>
</dbReference>
<evidence type="ECO:0000259" key="1">
    <source>
        <dbReference type="Pfam" id="PF00534"/>
    </source>
</evidence>
<dbReference type="InterPro" id="IPR028098">
    <property type="entry name" value="Glyco_trans_4-like_N"/>
</dbReference>
<gene>
    <name evidence="3" type="ORF">A3G90_04360</name>
</gene>
<dbReference type="InterPro" id="IPR001296">
    <property type="entry name" value="Glyco_trans_1"/>
</dbReference>
<dbReference type="InterPro" id="IPR050194">
    <property type="entry name" value="Glycosyltransferase_grp1"/>
</dbReference>
<evidence type="ECO:0000259" key="2">
    <source>
        <dbReference type="Pfam" id="PF13439"/>
    </source>
</evidence>
<protein>
    <recommendedName>
        <fullName evidence="5">4-alpha-glucanotransferase</fullName>
    </recommendedName>
</protein>
<dbReference type="EMBL" id="MFMM01000001">
    <property type="protein sequence ID" value="OGG85259.1"/>
    <property type="molecule type" value="Genomic_DNA"/>
</dbReference>
<evidence type="ECO:0008006" key="5">
    <source>
        <dbReference type="Google" id="ProtNLM"/>
    </source>
</evidence>
<accession>A0A1F6FHE2</accession>